<accession>A0A1S2LNS7</accession>
<dbReference type="RefSeq" id="WP_071312836.1">
    <property type="nucleotide sequence ID" value="NZ_MLQQ01000010.1"/>
</dbReference>
<comment type="caution">
    <text evidence="2">The sequence shown here is derived from an EMBL/GenBank/DDBJ whole genome shotgun (WGS) entry which is preliminary data.</text>
</comment>
<evidence type="ECO:0000313" key="2">
    <source>
        <dbReference type="EMBL" id="OIJ14141.1"/>
    </source>
</evidence>
<keyword evidence="1" id="KW-0812">Transmembrane</keyword>
<evidence type="ECO:0000313" key="3">
    <source>
        <dbReference type="Proteomes" id="UP000180098"/>
    </source>
</evidence>
<keyword evidence="1" id="KW-1133">Transmembrane helix</keyword>
<dbReference type="Proteomes" id="UP000180098">
    <property type="component" value="Unassembled WGS sequence"/>
</dbReference>
<dbReference type="AlphaFoldDB" id="A0A1S2LNS7"/>
<organism evidence="2 3">
    <name type="scientific">Anaerobacillus arseniciselenatis</name>
    <dbReference type="NCBI Taxonomy" id="85682"/>
    <lineage>
        <taxon>Bacteria</taxon>
        <taxon>Bacillati</taxon>
        <taxon>Bacillota</taxon>
        <taxon>Bacilli</taxon>
        <taxon>Bacillales</taxon>
        <taxon>Bacillaceae</taxon>
        <taxon>Anaerobacillus</taxon>
    </lineage>
</organism>
<gene>
    <name evidence="2" type="ORF">BKP35_08055</name>
</gene>
<protein>
    <submittedName>
        <fullName evidence="2">Uncharacterized protein</fullName>
    </submittedName>
</protein>
<keyword evidence="1" id="KW-0472">Membrane</keyword>
<evidence type="ECO:0000256" key="1">
    <source>
        <dbReference type="SAM" id="Phobius"/>
    </source>
</evidence>
<reference evidence="2 3" key="1">
    <citation type="submission" date="2016-10" db="EMBL/GenBank/DDBJ databases">
        <title>Draft genome sequences of four alkaliphilic bacteria belonging to the Anaerobacillus genus.</title>
        <authorList>
            <person name="Bassil N.M."/>
            <person name="Lloyd J.R."/>
        </authorList>
    </citation>
    <scope>NUCLEOTIDE SEQUENCE [LARGE SCALE GENOMIC DNA]</scope>
    <source>
        <strain evidence="2 3">DSM 15340</strain>
    </source>
</reference>
<sequence>MKPFFSNGIVKLLDNNKETKETMNRKKYIITGLAIFGFIFFFFLRSPQELPTDVRDDIWDTSYEYMTEILVESSPYEPMEEEQYEKYNAFIDGYSAEATADDPLTDNERAILYHLRGLAYHAQQFRILYEECGQCYTDEANEQLEKMVESELELFAIYNISASEFYHN</sequence>
<dbReference type="EMBL" id="MLQQ01000010">
    <property type="protein sequence ID" value="OIJ14141.1"/>
    <property type="molecule type" value="Genomic_DNA"/>
</dbReference>
<dbReference type="OrthoDB" id="2966034at2"/>
<keyword evidence="3" id="KW-1185">Reference proteome</keyword>
<proteinExistence type="predicted"/>
<feature type="transmembrane region" description="Helical" evidence="1">
    <location>
        <begin position="28"/>
        <end position="44"/>
    </location>
</feature>
<name>A0A1S2LNS7_9BACI</name>